<gene>
    <name evidence="1" type="ORF">STCU_02478</name>
</gene>
<reference evidence="1 2" key="1">
    <citation type="journal article" date="2013" name="PLoS ONE">
        <title>Predicting the Proteins of Angomonas deanei, Strigomonas culicis and Their Respective Endosymbionts Reveals New Aspects of the Trypanosomatidae Family.</title>
        <authorList>
            <person name="Motta M.C."/>
            <person name="Martins A.C."/>
            <person name="de Souza S.S."/>
            <person name="Catta-Preta C.M."/>
            <person name="Silva R."/>
            <person name="Klein C.C."/>
            <person name="de Almeida L.G."/>
            <person name="de Lima Cunha O."/>
            <person name="Ciapina L.P."/>
            <person name="Brocchi M."/>
            <person name="Colabardini A.C."/>
            <person name="de Araujo Lima B."/>
            <person name="Machado C.R."/>
            <person name="de Almeida Soares C.M."/>
            <person name="Probst C.M."/>
            <person name="de Menezes C.B."/>
            <person name="Thompson C.E."/>
            <person name="Bartholomeu D.C."/>
            <person name="Gradia D.F."/>
            <person name="Pavoni D.P."/>
            <person name="Grisard E.C."/>
            <person name="Fantinatti-Garboggini F."/>
            <person name="Marchini F.K."/>
            <person name="Rodrigues-Luiz G.F."/>
            <person name="Wagner G."/>
            <person name="Goldman G.H."/>
            <person name="Fietto J.L."/>
            <person name="Elias M.C."/>
            <person name="Goldman M.H."/>
            <person name="Sagot M.F."/>
            <person name="Pereira M."/>
            <person name="Stoco P.H."/>
            <person name="de Mendonca-Neto R.P."/>
            <person name="Teixeira S.M."/>
            <person name="Maciel T.E."/>
            <person name="de Oliveira Mendes T.A."/>
            <person name="Urmenyi T.P."/>
            <person name="de Souza W."/>
            <person name="Schenkman S."/>
            <person name="de Vasconcelos A.T."/>
        </authorList>
    </citation>
    <scope>NUCLEOTIDE SEQUENCE [LARGE SCALE GENOMIC DNA]</scope>
</reference>
<comment type="caution">
    <text evidence="1">The sequence shown here is derived from an EMBL/GenBank/DDBJ whole genome shotgun (WGS) entry which is preliminary data.</text>
</comment>
<protein>
    <submittedName>
        <fullName evidence="1">Uncharacterized protein</fullName>
    </submittedName>
</protein>
<organism evidence="1 2">
    <name type="scientific">Strigomonas culicis</name>
    <dbReference type="NCBI Taxonomy" id="28005"/>
    <lineage>
        <taxon>Eukaryota</taxon>
        <taxon>Discoba</taxon>
        <taxon>Euglenozoa</taxon>
        <taxon>Kinetoplastea</taxon>
        <taxon>Metakinetoplastina</taxon>
        <taxon>Trypanosomatida</taxon>
        <taxon>Trypanosomatidae</taxon>
        <taxon>Strigomonadinae</taxon>
        <taxon>Strigomonas</taxon>
    </lineage>
</organism>
<sequence length="217" mass="23111">MEVAVELGLNLGERVGRSLIRGGLIGPVGVHDEPRAVVDVEPLLAHGALGLAVALHHHVVVRLRHVRRAVTEAQDELLVTGVARALDADRALLTANRRLVEVVDRDVRALVPLLAVVLLQHKRVIRLEEVPRLRGLLPVEAAGAGDDIVVHGEGLVHELAHDGALAPAVRGLLELVQLVGHHRVALVLVGRGAVVATAAEGSARGREERQLCLAEHT</sequence>
<accession>S9WAY8</accession>
<dbReference type="EMBL" id="ATMH01002478">
    <property type="protein sequence ID" value="EPY33120.1"/>
    <property type="molecule type" value="Genomic_DNA"/>
</dbReference>
<evidence type="ECO:0000313" key="1">
    <source>
        <dbReference type="EMBL" id="EPY33120.1"/>
    </source>
</evidence>
<name>S9WAY8_9TRYP</name>
<dbReference type="Proteomes" id="UP000015354">
    <property type="component" value="Unassembled WGS sequence"/>
</dbReference>
<evidence type="ECO:0000313" key="2">
    <source>
        <dbReference type="Proteomes" id="UP000015354"/>
    </source>
</evidence>
<keyword evidence="2" id="KW-1185">Reference proteome</keyword>
<proteinExistence type="predicted"/>
<dbReference type="AlphaFoldDB" id="S9WAY8"/>
<dbReference type="OrthoDB" id="10536988at2759"/>